<evidence type="ECO:0000313" key="6">
    <source>
        <dbReference type="RefSeq" id="XP_022097504.1"/>
    </source>
</evidence>
<evidence type="ECO:0000259" key="3">
    <source>
        <dbReference type="PROSITE" id="PS50106"/>
    </source>
</evidence>
<dbReference type="Pfam" id="PF00531">
    <property type="entry name" value="Death"/>
    <property type="match status" value="1"/>
</dbReference>
<dbReference type="OrthoDB" id="6051850at2759"/>
<accession>A0A8B7YW10</accession>
<feature type="compositionally biased region" description="Low complexity" evidence="1">
    <location>
        <begin position="239"/>
        <end position="249"/>
    </location>
</feature>
<dbReference type="PROSITE" id="PS50106">
    <property type="entry name" value="PDZ"/>
    <property type="match status" value="1"/>
</dbReference>
<dbReference type="Gene3D" id="1.10.533.10">
    <property type="entry name" value="Death Domain, Fas"/>
    <property type="match status" value="1"/>
</dbReference>
<dbReference type="InterPro" id="IPR000488">
    <property type="entry name" value="Death_dom"/>
</dbReference>
<proteinExistence type="predicted"/>
<evidence type="ECO:0000313" key="5">
    <source>
        <dbReference type="RefSeq" id="XP_022097499.1"/>
    </source>
</evidence>
<name>A0A8B7YW10_ACAPL</name>
<evidence type="ECO:0000259" key="2">
    <source>
        <dbReference type="PROSITE" id="PS50017"/>
    </source>
</evidence>
<evidence type="ECO:0000256" key="1">
    <source>
        <dbReference type="SAM" id="MobiDB-lite"/>
    </source>
</evidence>
<dbReference type="KEGG" id="aplc:110982973"/>
<dbReference type="RefSeq" id="XP_022097499.1">
    <property type="nucleotide sequence ID" value="XM_022241807.1"/>
</dbReference>
<dbReference type="PROSITE" id="PS50017">
    <property type="entry name" value="DEATH_DOMAIN"/>
    <property type="match status" value="1"/>
</dbReference>
<dbReference type="InterPro" id="IPR001478">
    <property type="entry name" value="PDZ"/>
</dbReference>
<dbReference type="OMA" id="LANDCEM"/>
<sequence length="1027" mass="114491">MGLPVDSNLAPDTRDTANRSYSSQSSDDCSLLRITSITSSVNTCSRGSFSQSSTTPLLLGSPMQGHLPQPSVASPASSCQLCCRWDSLSEEEKLKELVRTVFRQPDSIRWQTPTRRVKLERNGKGSLGFKYTNVKGKISSYTLISEVFHDGSSFGIVGVGECILSVNGQPLNSEEGITLRSVVSVDKDKPVYLIIQRPEAINCGKKCQRYSLQRSVSSERLNGDMKTREALELEEGMDSGNSSHTSLSSSDKRDALLPKSLEHRLSALANSGNVSRLDTLMPRLPFLRILISGSQAETLATSLVGPSIGQALSKSNDVGVYYQACLSRIGSKLSLAGSQEEPKKWVTELLESVAGKNNLKPNALSDRIELEIIALKSHPFSAYCQHILATAHSIFVIQFSCHDFLSNERSVLLDIQRRLNKIRTYTSNRAPVYLVMSVDNSLPSDQLTAIGQRLHRQFAKAFMNQLQYNSTTNCPCFQVVGANPANVSRSSTDLHRRVDVESNSDRGQCRIIPSKKGNSLDVSYWAGNSIPMGIINPQDRGFEMSSLRDHILHLAFKQPFITDCYPYLYLLHRERVHRLKENGLHYAFKAGIKKECQEITSEKELHNLLSFLHHCGDIICADFLPCRSSNSTLFRITSNNVLLDRYHLIMATKQLTTIPSRSEQQDPRFPNSMHHWEELGQSSLASSAFLEHLLRYDPKNDPGNLLTTLGLMGLIHCLQQPEAESTKYLVPFFLPQEALTTSPPRHGSSSSYRLCLDFHGSLPDAFFLAWLVHLMRKVFETHGRWRIDGPNSAQLSLANDCEMDVSCDEVESLITISARCGVNYNVHDLLALTSNIVDQMRSTYIKSSAQITIGPPCPLQPYYCKVRAGEPEKTHVIDIANGKAPGPLWCGDQQVDCYPDVDQWLLRATNIMQLSSSPSNCPSPVSLCTHIKKLPPALFVWLCNRLNAPPVGRDWQGLAGVLGYNLGDVTVFKIHRQSVSDPCYSLLLDWGRHANATLGELVHLLREKPMERLDILTDMMEKWLIVQ</sequence>
<feature type="region of interest" description="Disordered" evidence="1">
    <location>
        <begin position="234"/>
        <end position="253"/>
    </location>
</feature>
<keyword evidence="4" id="KW-1185">Reference proteome</keyword>
<dbReference type="AlphaFoldDB" id="A0A8B7YW10"/>
<evidence type="ECO:0000313" key="4">
    <source>
        <dbReference type="Proteomes" id="UP000694845"/>
    </source>
</evidence>
<reference evidence="5 6" key="1">
    <citation type="submission" date="2025-04" db="UniProtKB">
        <authorList>
            <consortium name="RefSeq"/>
        </authorList>
    </citation>
    <scope>IDENTIFICATION</scope>
</reference>
<gene>
    <name evidence="5 6" type="primary">LOC110982973</name>
</gene>
<feature type="domain" description="PDZ" evidence="3">
    <location>
        <begin position="116"/>
        <end position="185"/>
    </location>
</feature>
<feature type="domain" description="Death" evidence="2">
    <location>
        <begin position="951"/>
        <end position="1007"/>
    </location>
</feature>
<dbReference type="Proteomes" id="UP000694845">
    <property type="component" value="Unplaced"/>
</dbReference>
<organism evidence="4 5">
    <name type="scientific">Acanthaster planci</name>
    <name type="common">Crown-of-thorns starfish</name>
    <dbReference type="NCBI Taxonomy" id="133434"/>
    <lineage>
        <taxon>Eukaryota</taxon>
        <taxon>Metazoa</taxon>
        <taxon>Echinodermata</taxon>
        <taxon>Eleutherozoa</taxon>
        <taxon>Asterozoa</taxon>
        <taxon>Asteroidea</taxon>
        <taxon>Valvatacea</taxon>
        <taxon>Valvatida</taxon>
        <taxon>Acanthasteridae</taxon>
        <taxon>Acanthaster</taxon>
    </lineage>
</organism>
<dbReference type="SUPFAM" id="SSF50156">
    <property type="entry name" value="PDZ domain-like"/>
    <property type="match status" value="1"/>
</dbReference>
<protein>
    <submittedName>
        <fullName evidence="5 6">Uncharacterized protein LOC110982973</fullName>
    </submittedName>
</protein>
<dbReference type="SMART" id="SM00228">
    <property type="entry name" value="PDZ"/>
    <property type="match status" value="1"/>
</dbReference>
<dbReference type="GeneID" id="110982973"/>
<dbReference type="SUPFAM" id="SSF47986">
    <property type="entry name" value="DEATH domain"/>
    <property type="match status" value="1"/>
</dbReference>
<dbReference type="GO" id="GO:0007165">
    <property type="term" value="P:signal transduction"/>
    <property type="evidence" value="ECO:0007669"/>
    <property type="project" value="InterPro"/>
</dbReference>
<dbReference type="Gene3D" id="2.30.42.10">
    <property type="match status" value="1"/>
</dbReference>
<dbReference type="InterPro" id="IPR036034">
    <property type="entry name" value="PDZ_sf"/>
</dbReference>
<feature type="region of interest" description="Disordered" evidence="1">
    <location>
        <begin position="1"/>
        <end position="25"/>
    </location>
</feature>
<dbReference type="RefSeq" id="XP_022097504.1">
    <property type="nucleotide sequence ID" value="XM_022241812.1"/>
</dbReference>
<dbReference type="InterPro" id="IPR011029">
    <property type="entry name" value="DEATH-like_dom_sf"/>
</dbReference>